<dbReference type="InterPro" id="IPR012989">
    <property type="entry name" value="SEP_domain"/>
</dbReference>
<evidence type="ECO:0000256" key="1">
    <source>
        <dbReference type="ARBA" id="ARBA00004123"/>
    </source>
</evidence>
<keyword evidence="7" id="KW-0539">Nucleus</keyword>
<dbReference type="EMBL" id="VIIS01002207">
    <property type="protein sequence ID" value="KAF0287247.1"/>
    <property type="molecule type" value="Genomic_DNA"/>
</dbReference>
<keyword evidence="4" id="KW-0963">Cytoplasm</keyword>
<keyword evidence="5" id="KW-0333">Golgi apparatus</keyword>
<dbReference type="PROSITE" id="PS51399">
    <property type="entry name" value="SEP"/>
    <property type="match status" value="1"/>
</dbReference>
<dbReference type="PANTHER" id="PTHR23333">
    <property type="entry name" value="UBX DOMAIN CONTAINING PROTEIN"/>
    <property type="match status" value="1"/>
</dbReference>
<evidence type="ECO:0000256" key="7">
    <source>
        <dbReference type="ARBA" id="ARBA00023242"/>
    </source>
</evidence>
<dbReference type="InterPro" id="IPR001012">
    <property type="entry name" value="UBX_dom"/>
</dbReference>
<sequence length="407" mass="42998">MADKEGLVAQFMAITGVDTDRATFYLESAGWNLDAAMGSFYDHDGGAGEQEQREAGEVTGAAAAGAAGGGASSDAAPSEQPTRRSQRQAGTTIRTFQGLMGSDSDSDEEGQAFFAGGSETSGQQILGPKRGKKKGEDIVKEMFQAAKGHGAEEVDPSEEAPQPRRRVFGGTGYRLGQTGSDSEVVPGAPDNRPPQPRTVKLRLWRTGFSVDDGELREYSDPANQEFLNSVREGQVPLELIRDAQGGEVHLDMEDHRHEDYVKPKAKPKPFSGVGHVLGSLMDVLWRFFSPAPAVVGAGAASSAPAAAASAGDPAASEAAARAALALDESQPTTSVQVRLTDGSRLVVKLNLTHTIGDLRQYIATARPHLATRPFALLTTFPSKELTDDSVTVKDGALQNAAILQRAQ</sequence>
<dbReference type="SMART" id="SM00553">
    <property type="entry name" value="SEP"/>
    <property type="match status" value="1"/>
</dbReference>
<dbReference type="GO" id="GO:0005829">
    <property type="term" value="C:cytosol"/>
    <property type="evidence" value="ECO:0007669"/>
    <property type="project" value="TreeGrafter"/>
</dbReference>
<evidence type="ECO:0000256" key="8">
    <source>
        <dbReference type="SAM" id="MobiDB-lite"/>
    </source>
</evidence>
<dbReference type="GO" id="GO:0031468">
    <property type="term" value="P:nuclear membrane reassembly"/>
    <property type="evidence" value="ECO:0007669"/>
    <property type="project" value="TreeGrafter"/>
</dbReference>
<name>A0A6A4UU50_AMPAM</name>
<dbReference type="Pfam" id="PF00789">
    <property type="entry name" value="UBX"/>
    <property type="match status" value="1"/>
</dbReference>
<dbReference type="FunFam" id="3.30.420.210:FF:000001">
    <property type="entry name" value="NSFL1 (P97) cofactor (P47)"/>
    <property type="match status" value="1"/>
</dbReference>
<dbReference type="GO" id="GO:0005813">
    <property type="term" value="C:centrosome"/>
    <property type="evidence" value="ECO:0007669"/>
    <property type="project" value="UniProtKB-SubCell"/>
</dbReference>
<dbReference type="Gene3D" id="3.10.20.90">
    <property type="entry name" value="Phosphatidylinositol 3-kinase Catalytic Subunit, Chain A, domain 1"/>
    <property type="match status" value="1"/>
</dbReference>
<dbReference type="SUPFAM" id="SSF46934">
    <property type="entry name" value="UBA-like"/>
    <property type="match status" value="1"/>
</dbReference>
<evidence type="ECO:0000313" key="12">
    <source>
        <dbReference type="Proteomes" id="UP000440578"/>
    </source>
</evidence>
<dbReference type="Gene3D" id="1.10.8.10">
    <property type="entry name" value="DNA helicase RuvA subunit, C-terminal domain"/>
    <property type="match status" value="1"/>
</dbReference>
<dbReference type="GO" id="GO:0007030">
    <property type="term" value="P:Golgi organization"/>
    <property type="evidence" value="ECO:0007669"/>
    <property type="project" value="TreeGrafter"/>
</dbReference>
<dbReference type="SUPFAM" id="SSF54236">
    <property type="entry name" value="Ubiquitin-like"/>
    <property type="match status" value="1"/>
</dbReference>
<comment type="subcellular location">
    <subcellularLocation>
        <location evidence="2">Cytoplasm</location>
        <location evidence="2">Cytoskeleton</location>
        <location evidence="2">Microtubule organizing center</location>
        <location evidence="2">Centrosome</location>
    </subcellularLocation>
    <subcellularLocation>
        <location evidence="3">Golgi apparatus</location>
    </subcellularLocation>
    <subcellularLocation>
        <location evidence="1">Nucleus</location>
    </subcellularLocation>
</comment>
<dbReference type="PROSITE" id="PS50033">
    <property type="entry name" value="UBX"/>
    <property type="match status" value="1"/>
</dbReference>
<dbReference type="SUPFAM" id="SSF102848">
    <property type="entry name" value="NSFL1 (p97 ATPase) cofactor p47, SEP domain"/>
    <property type="match status" value="1"/>
</dbReference>
<dbReference type="InterPro" id="IPR009060">
    <property type="entry name" value="UBA-like_sf"/>
</dbReference>
<evidence type="ECO:0000256" key="6">
    <source>
        <dbReference type="ARBA" id="ARBA00023212"/>
    </source>
</evidence>
<organism evidence="11 12">
    <name type="scientific">Amphibalanus amphitrite</name>
    <name type="common">Striped barnacle</name>
    <name type="synonym">Balanus amphitrite</name>
    <dbReference type="NCBI Taxonomy" id="1232801"/>
    <lineage>
        <taxon>Eukaryota</taxon>
        <taxon>Metazoa</taxon>
        <taxon>Ecdysozoa</taxon>
        <taxon>Arthropoda</taxon>
        <taxon>Crustacea</taxon>
        <taxon>Multicrustacea</taxon>
        <taxon>Cirripedia</taxon>
        <taxon>Thoracica</taxon>
        <taxon>Thoracicalcarea</taxon>
        <taxon>Balanomorpha</taxon>
        <taxon>Balanoidea</taxon>
        <taxon>Balanidae</taxon>
        <taxon>Amphibalaninae</taxon>
        <taxon>Amphibalanus</taxon>
    </lineage>
</organism>
<dbReference type="CDD" id="cd14348">
    <property type="entry name" value="UBA_p47"/>
    <property type="match status" value="1"/>
</dbReference>
<dbReference type="AlphaFoldDB" id="A0A6A4UU50"/>
<dbReference type="PANTHER" id="PTHR23333:SF20">
    <property type="entry name" value="NSFL1 COFACTOR P47"/>
    <property type="match status" value="1"/>
</dbReference>
<feature type="domain" description="SEP" evidence="10">
    <location>
        <begin position="196"/>
        <end position="261"/>
    </location>
</feature>
<dbReference type="GO" id="GO:0000045">
    <property type="term" value="P:autophagosome assembly"/>
    <property type="evidence" value="ECO:0007669"/>
    <property type="project" value="TreeGrafter"/>
</dbReference>
<evidence type="ECO:0000256" key="3">
    <source>
        <dbReference type="ARBA" id="ARBA00004555"/>
    </source>
</evidence>
<proteinExistence type="predicted"/>
<protein>
    <submittedName>
        <fullName evidence="11">NSFL1 cofactor p47</fullName>
    </submittedName>
</protein>
<feature type="domain" description="UBX" evidence="9">
    <location>
        <begin position="328"/>
        <end position="405"/>
    </location>
</feature>
<dbReference type="InterPro" id="IPR029071">
    <property type="entry name" value="Ubiquitin-like_domsf"/>
</dbReference>
<dbReference type="Pfam" id="PF08059">
    <property type="entry name" value="SEP"/>
    <property type="match status" value="1"/>
</dbReference>
<evidence type="ECO:0000259" key="10">
    <source>
        <dbReference type="PROSITE" id="PS51399"/>
    </source>
</evidence>
<evidence type="ECO:0000259" key="9">
    <source>
        <dbReference type="PROSITE" id="PS50033"/>
    </source>
</evidence>
<feature type="region of interest" description="Disordered" evidence="8">
    <location>
        <begin position="43"/>
        <end position="134"/>
    </location>
</feature>
<comment type="caution">
    <text evidence="11">The sequence shown here is derived from an EMBL/GenBank/DDBJ whole genome shotgun (WGS) entry which is preliminary data.</text>
</comment>
<dbReference type="SMART" id="SM00166">
    <property type="entry name" value="UBX"/>
    <property type="match status" value="1"/>
</dbReference>
<feature type="compositionally biased region" description="Basic and acidic residues" evidence="8">
    <location>
        <begin position="43"/>
        <end position="56"/>
    </location>
</feature>
<dbReference type="Gene3D" id="3.30.420.210">
    <property type="entry name" value="SEP domain"/>
    <property type="match status" value="1"/>
</dbReference>
<dbReference type="Pfam" id="PF14555">
    <property type="entry name" value="UBA_4"/>
    <property type="match status" value="1"/>
</dbReference>
<keyword evidence="6" id="KW-0206">Cytoskeleton</keyword>
<dbReference type="GO" id="GO:0043161">
    <property type="term" value="P:proteasome-mediated ubiquitin-dependent protein catabolic process"/>
    <property type="evidence" value="ECO:0007669"/>
    <property type="project" value="TreeGrafter"/>
</dbReference>
<reference evidence="11 12" key="1">
    <citation type="submission" date="2019-07" db="EMBL/GenBank/DDBJ databases">
        <title>Draft genome assembly of a fouling barnacle, Amphibalanus amphitrite (Darwin, 1854): The first reference genome for Thecostraca.</title>
        <authorList>
            <person name="Kim W."/>
        </authorList>
    </citation>
    <scope>NUCLEOTIDE SEQUENCE [LARGE SCALE GENOMIC DNA]</scope>
    <source>
        <strain evidence="11">SNU_AA5</strain>
        <tissue evidence="11">Soma without cirri and trophi</tissue>
    </source>
</reference>
<evidence type="ECO:0000256" key="4">
    <source>
        <dbReference type="ARBA" id="ARBA00022490"/>
    </source>
</evidence>
<dbReference type="GO" id="GO:0043130">
    <property type="term" value="F:ubiquitin binding"/>
    <property type="evidence" value="ECO:0007669"/>
    <property type="project" value="TreeGrafter"/>
</dbReference>
<evidence type="ECO:0000256" key="5">
    <source>
        <dbReference type="ARBA" id="ARBA00023034"/>
    </source>
</evidence>
<dbReference type="OrthoDB" id="25887at2759"/>
<dbReference type="FunFam" id="1.10.8.10:FF:000020">
    <property type="entry name" value="NSFL1 (p97) cofactor (p47)"/>
    <property type="match status" value="1"/>
</dbReference>
<evidence type="ECO:0000256" key="2">
    <source>
        <dbReference type="ARBA" id="ARBA00004300"/>
    </source>
</evidence>
<accession>A0A6A4UU50</accession>
<evidence type="ECO:0000313" key="11">
    <source>
        <dbReference type="EMBL" id="KAF0287247.1"/>
    </source>
</evidence>
<keyword evidence="12" id="KW-1185">Reference proteome</keyword>
<dbReference type="GO" id="GO:0005634">
    <property type="term" value="C:nucleus"/>
    <property type="evidence" value="ECO:0007669"/>
    <property type="project" value="UniProtKB-SubCell"/>
</dbReference>
<feature type="region of interest" description="Disordered" evidence="8">
    <location>
        <begin position="147"/>
        <end position="197"/>
    </location>
</feature>
<dbReference type="Proteomes" id="UP000440578">
    <property type="component" value="Unassembled WGS sequence"/>
</dbReference>
<gene>
    <name evidence="11" type="primary">NSFL1C</name>
    <name evidence="11" type="ORF">FJT64_014305</name>
</gene>
<dbReference type="GO" id="GO:0061025">
    <property type="term" value="P:membrane fusion"/>
    <property type="evidence" value="ECO:0007669"/>
    <property type="project" value="TreeGrafter"/>
</dbReference>
<dbReference type="GO" id="GO:0005794">
    <property type="term" value="C:Golgi apparatus"/>
    <property type="evidence" value="ECO:0007669"/>
    <property type="project" value="UniProtKB-SubCell"/>
</dbReference>
<dbReference type="InterPro" id="IPR036241">
    <property type="entry name" value="NSFL1C_SEP_dom_sf"/>
</dbReference>